<sequence>MSYDTPAAYAGRYHKLSIMDAKLGIAASLDIQRYISGWMAEQDQEYYRLLSGLAAKLKLKNPAQVRALTQPFYITGHPDRIAPGEEWYDPSLRRAYAGRGSPDEISDAVRLAVFCGLTKDAKAYGEKWFGIDCNAFVGNWLGISPSTAIFAYGLGYGKKDKLPGASPDVYTTRKRVPLDLITDPQKLECGNVVCTFGEKDSRGIRWRHIALVEDVKLVTGTTYQIWLAEWGQAGNIEKHRTAKASPKLVDITLGKFCAEMPGKDVLAFDGTTYPDKKAAKRIFFDHTSLDDLANRGWHVGGMYGT</sequence>
<dbReference type="OrthoDB" id="8434701at2"/>
<organism evidence="1 2">
    <name type="scientific">Humitalea rosea</name>
    <dbReference type="NCBI Taxonomy" id="990373"/>
    <lineage>
        <taxon>Bacteria</taxon>
        <taxon>Pseudomonadati</taxon>
        <taxon>Pseudomonadota</taxon>
        <taxon>Alphaproteobacteria</taxon>
        <taxon>Acetobacterales</taxon>
        <taxon>Roseomonadaceae</taxon>
        <taxon>Humitalea</taxon>
    </lineage>
</organism>
<comment type="caution">
    <text evidence="1">The sequence shown here is derived from an EMBL/GenBank/DDBJ whole genome shotgun (WGS) entry which is preliminary data.</text>
</comment>
<dbReference type="RefSeq" id="WP_111398184.1">
    <property type="nucleotide sequence ID" value="NZ_QKYU01000010.1"/>
</dbReference>
<evidence type="ECO:0000313" key="1">
    <source>
        <dbReference type="EMBL" id="PZW45919.1"/>
    </source>
</evidence>
<evidence type="ECO:0000313" key="2">
    <source>
        <dbReference type="Proteomes" id="UP000249688"/>
    </source>
</evidence>
<protein>
    <submittedName>
        <fullName evidence="1">Uncharacterized protein</fullName>
    </submittedName>
</protein>
<name>A0A2W7IH30_9PROT</name>
<keyword evidence="2" id="KW-1185">Reference proteome</keyword>
<reference evidence="1 2" key="1">
    <citation type="submission" date="2018-06" db="EMBL/GenBank/DDBJ databases">
        <title>Genomic Encyclopedia of Archaeal and Bacterial Type Strains, Phase II (KMG-II): from individual species to whole genera.</title>
        <authorList>
            <person name="Goeker M."/>
        </authorList>
    </citation>
    <scope>NUCLEOTIDE SEQUENCE [LARGE SCALE GENOMIC DNA]</scope>
    <source>
        <strain evidence="1 2">DSM 24525</strain>
    </source>
</reference>
<accession>A0A2W7IH30</accession>
<gene>
    <name evidence="1" type="ORF">C8P66_110117</name>
</gene>
<dbReference type="EMBL" id="QKYU01000010">
    <property type="protein sequence ID" value="PZW45919.1"/>
    <property type="molecule type" value="Genomic_DNA"/>
</dbReference>
<dbReference type="Proteomes" id="UP000249688">
    <property type="component" value="Unassembled WGS sequence"/>
</dbReference>
<proteinExistence type="predicted"/>
<dbReference type="AlphaFoldDB" id="A0A2W7IH30"/>